<evidence type="ECO:0000313" key="1">
    <source>
        <dbReference type="EMBL" id="KIO12514.1"/>
    </source>
</evidence>
<protein>
    <submittedName>
        <fullName evidence="1">Uncharacterized protein</fullName>
    </submittedName>
</protein>
<sequence>MVWSETGISDCRQLHEIDSASKGTPDARAIFWVILCLEENHNIVKLHAWVYLEKVCISILIDKSQPHFDCTEVFEVVWFLVATTGQYLSSDNYCPLLAR</sequence>
<dbReference type="HOGENOM" id="CLU_2321312_0_0_1"/>
<organism evidence="1 2">
    <name type="scientific">Pisolithus tinctorius Marx 270</name>
    <dbReference type="NCBI Taxonomy" id="870435"/>
    <lineage>
        <taxon>Eukaryota</taxon>
        <taxon>Fungi</taxon>
        <taxon>Dikarya</taxon>
        <taxon>Basidiomycota</taxon>
        <taxon>Agaricomycotina</taxon>
        <taxon>Agaricomycetes</taxon>
        <taxon>Agaricomycetidae</taxon>
        <taxon>Boletales</taxon>
        <taxon>Sclerodermatineae</taxon>
        <taxon>Pisolithaceae</taxon>
        <taxon>Pisolithus</taxon>
    </lineage>
</organism>
<name>A0A0C3PUM4_PISTI</name>
<reference evidence="2" key="2">
    <citation type="submission" date="2015-01" db="EMBL/GenBank/DDBJ databases">
        <title>Evolutionary Origins and Diversification of the Mycorrhizal Mutualists.</title>
        <authorList>
            <consortium name="DOE Joint Genome Institute"/>
            <consortium name="Mycorrhizal Genomics Consortium"/>
            <person name="Kohler A."/>
            <person name="Kuo A."/>
            <person name="Nagy L.G."/>
            <person name="Floudas D."/>
            <person name="Copeland A."/>
            <person name="Barry K.W."/>
            <person name="Cichocki N."/>
            <person name="Veneault-Fourrey C."/>
            <person name="LaButti K."/>
            <person name="Lindquist E.A."/>
            <person name="Lipzen A."/>
            <person name="Lundell T."/>
            <person name="Morin E."/>
            <person name="Murat C."/>
            <person name="Riley R."/>
            <person name="Ohm R."/>
            <person name="Sun H."/>
            <person name="Tunlid A."/>
            <person name="Henrissat B."/>
            <person name="Grigoriev I.V."/>
            <person name="Hibbett D.S."/>
            <person name="Martin F."/>
        </authorList>
    </citation>
    <scope>NUCLEOTIDE SEQUENCE [LARGE SCALE GENOMIC DNA]</scope>
    <source>
        <strain evidence="2">Marx 270</strain>
    </source>
</reference>
<reference evidence="1 2" key="1">
    <citation type="submission" date="2014-04" db="EMBL/GenBank/DDBJ databases">
        <authorList>
            <consortium name="DOE Joint Genome Institute"/>
            <person name="Kuo A."/>
            <person name="Kohler A."/>
            <person name="Costa M.D."/>
            <person name="Nagy L.G."/>
            <person name="Floudas D."/>
            <person name="Copeland A."/>
            <person name="Barry K.W."/>
            <person name="Cichocki N."/>
            <person name="Veneault-Fourrey C."/>
            <person name="LaButti K."/>
            <person name="Lindquist E.A."/>
            <person name="Lipzen A."/>
            <person name="Lundell T."/>
            <person name="Morin E."/>
            <person name="Murat C."/>
            <person name="Sun H."/>
            <person name="Tunlid A."/>
            <person name="Henrissat B."/>
            <person name="Grigoriev I.V."/>
            <person name="Hibbett D.S."/>
            <person name="Martin F."/>
            <person name="Nordberg H.P."/>
            <person name="Cantor M.N."/>
            <person name="Hua S.X."/>
        </authorList>
    </citation>
    <scope>NUCLEOTIDE SEQUENCE [LARGE SCALE GENOMIC DNA]</scope>
    <source>
        <strain evidence="1 2">Marx 270</strain>
    </source>
</reference>
<dbReference type="EMBL" id="KN831947">
    <property type="protein sequence ID" value="KIO12514.1"/>
    <property type="molecule type" value="Genomic_DNA"/>
</dbReference>
<accession>A0A0C3PUM4</accession>
<keyword evidence="2" id="KW-1185">Reference proteome</keyword>
<evidence type="ECO:0000313" key="2">
    <source>
        <dbReference type="Proteomes" id="UP000054217"/>
    </source>
</evidence>
<dbReference type="AlphaFoldDB" id="A0A0C3PUM4"/>
<dbReference type="InParanoid" id="A0A0C3PUM4"/>
<gene>
    <name evidence="1" type="ORF">M404DRAFT_993503</name>
</gene>
<dbReference type="Proteomes" id="UP000054217">
    <property type="component" value="Unassembled WGS sequence"/>
</dbReference>
<proteinExistence type="predicted"/>